<gene>
    <name evidence="6" type="primary">allS_4</name>
    <name evidence="6" type="ORF">NCTC12993_02460</name>
</gene>
<protein>
    <submittedName>
        <fullName evidence="6">HTH-type transcriptional activator AllS</fullName>
    </submittedName>
</protein>
<dbReference type="PROSITE" id="PS50931">
    <property type="entry name" value="HTH_LYSR"/>
    <property type="match status" value="1"/>
</dbReference>
<dbReference type="InterPro" id="IPR005119">
    <property type="entry name" value="LysR_subst-bd"/>
</dbReference>
<dbReference type="SUPFAM" id="SSF46785">
    <property type="entry name" value="Winged helix' DNA-binding domain"/>
    <property type="match status" value="1"/>
</dbReference>
<dbReference type="EMBL" id="CAADJD010000018">
    <property type="protein sequence ID" value="VFS63085.1"/>
    <property type="molecule type" value="Genomic_DNA"/>
</dbReference>
<dbReference type="InterPro" id="IPR000847">
    <property type="entry name" value="LysR_HTH_N"/>
</dbReference>
<organism evidence="6 7">
    <name type="scientific">Kluyvera cryocrescens</name>
    <name type="common">Kluyvera citrophila</name>
    <dbReference type="NCBI Taxonomy" id="580"/>
    <lineage>
        <taxon>Bacteria</taxon>
        <taxon>Pseudomonadati</taxon>
        <taxon>Pseudomonadota</taxon>
        <taxon>Gammaproteobacteria</taxon>
        <taxon>Enterobacterales</taxon>
        <taxon>Enterobacteriaceae</taxon>
        <taxon>Kluyvera</taxon>
    </lineage>
</organism>
<keyword evidence="2" id="KW-0805">Transcription regulation</keyword>
<dbReference type="PANTHER" id="PTHR30126">
    <property type="entry name" value="HTH-TYPE TRANSCRIPTIONAL REGULATOR"/>
    <property type="match status" value="1"/>
</dbReference>
<evidence type="ECO:0000256" key="4">
    <source>
        <dbReference type="ARBA" id="ARBA00023163"/>
    </source>
</evidence>
<reference evidence="6 7" key="1">
    <citation type="submission" date="2019-03" db="EMBL/GenBank/DDBJ databases">
        <authorList>
            <consortium name="Pathogen Informatics"/>
        </authorList>
    </citation>
    <scope>NUCLEOTIDE SEQUENCE [LARGE SCALE GENOMIC DNA]</scope>
    <source>
        <strain evidence="6 7">NCTC12993</strain>
    </source>
</reference>
<dbReference type="CDD" id="cd05466">
    <property type="entry name" value="PBP2_LTTR_substrate"/>
    <property type="match status" value="1"/>
</dbReference>
<proteinExistence type="inferred from homology"/>
<dbReference type="Pfam" id="PF00126">
    <property type="entry name" value="HTH_1"/>
    <property type="match status" value="1"/>
</dbReference>
<dbReference type="AlphaFoldDB" id="A0A485AQ39"/>
<sequence length="324" mass="36097">MRYSPEALTAFVETVACGSFSAAARRLRKSQSTISTAIAHLEADIGVTLFDRSARQPVLTAEGQRVLSYVQAILAASERLDELAVELSGETEARLTFVLSDTLHPDVLEGLLAQFDQRFPHTEFECLVGEDDDVVDLLQKGRAQVGLIEARDDYPTDIGHIRLPMQTRMAIYTSPDHPLTREQGLTLEQLRTWARVTAEYLSGNRAAPSRGPVWSAPNYLMLLSMAAQGLGWCALPCALVEEFARSAELTMLNIAGWPISVSTDLLWHKAAPLGVSGSWLRQYLQQVSGLTRRIDISFVIKLTFFKQSRKNLITIIYYTRTILR</sequence>
<evidence type="ECO:0000256" key="1">
    <source>
        <dbReference type="ARBA" id="ARBA00009437"/>
    </source>
</evidence>
<dbReference type="Pfam" id="PF03466">
    <property type="entry name" value="LysR_substrate"/>
    <property type="match status" value="1"/>
</dbReference>
<dbReference type="PANTHER" id="PTHR30126:SF91">
    <property type="entry name" value="LYSR FAMILY TRANSCRIPTIONAL REGULATOR"/>
    <property type="match status" value="1"/>
</dbReference>
<evidence type="ECO:0000313" key="7">
    <source>
        <dbReference type="Proteomes" id="UP000401081"/>
    </source>
</evidence>
<dbReference type="FunFam" id="1.10.10.10:FF:000001">
    <property type="entry name" value="LysR family transcriptional regulator"/>
    <property type="match status" value="1"/>
</dbReference>
<evidence type="ECO:0000256" key="2">
    <source>
        <dbReference type="ARBA" id="ARBA00023015"/>
    </source>
</evidence>
<dbReference type="InterPro" id="IPR036388">
    <property type="entry name" value="WH-like_DNA-bd_sf"/>
</dbReference>
<dbReference type="SUPFAM" id="SSF53850">
    <property type="entry name" value="Periplasmic binding protein-like II"/>
    <property type="match status" value="1"/>
</dbReference>
<dbReference type="InterPro" id="IPR036390">
    <property type="entry name" value="WH_DNA-bd_sf"/>
</dbReference>
<feature type="domain" description="HTH lysR-type" evidence="5">
    <location>
        <begin position="1"/>
        <end position="60"/>
    </location>
</feature>
<keyword evidence="3" id="KW-0238">DNA-binding</keyword>
<evidence type="ECO:0000313" key="6">
    <source>
        <dbReference type="EMBL" id="VFS63085.1"/>
    </source>
</evidence>
<dbReference type="GO" id="GO:0003700">
    <property type="term" value="F:DNA-binding transcription factor activity"/>
    <property type="evidence" value="ECO:0007669"/>
    <property type="project" value="InterPro"/>
</dbReference>
<name>A0A485AQ39_KLUCR</name>
<comment type="similarity">
    <text evidence="1">Belongs to the LysR transcriptional regulatory family.</text>
</comment>
<accession>A0A485AQ39</accession>
<evidence type="ECO:0000256" key="3">
    <source>
        <dbReference type="ARBA" id="ARBA00023125"/>
    </source>
</evidence>
<evidence type="ECO:0000259" key="5">
    <source>
        <dbReference type="PROSITE" id="PS50931"/>
    </source>
</evidence>
<dbReference type="Gene3D" id="1.10.10.10">
    <property type="entry name" value="Winged helix-like DNA-binding domain superfamily/Winged helix DNA-binding domain"/>
    <property type="match status" value="1"/>
</dbReference>
<dbReference type="Proteomes" id="UP000401081">
    <property type="component" value="Unassembled WGS sequence"/>
</dbReference>
<keyword evidence="7" id="KW-1185">Reference proteome</keyword>
<dbReference type="PRINTS" id="PR00039">
    <property type="entry name" value="HTHLYSR"/>
</dbReference>
<keyword evidence="4" id="KW-0804">Transcription</keyword>
<dbReference type="GO" id="GO:0000976">
    <property type="term" value="F:transcription cis-regulatory region binding"/>
    <property type="evidence" value="ECO:0007669"/>
    <property type="project" value="TreeGrafter"/>
</dbReference>
<dbReference type="Gene3D" id="3.40.190.290">
    <property type="match status" value="1"/>
</dbReference>